<dbReference type="AlphaFoldDB" id="A0A0D7F2V1"/>
<accession>A0A0D7F2V1</accession>
<protein>
    <submittedName>
        <fullName evidence="2">Uncharacterized protein</fullName>
    </submittedName>
</protein>
<evidence type="ECO:0000256" key="1">
    <source>
        <dbReference type="SAM" id="MobiDB-lite"/>
    </source>
</evidence>
<organism evidence="2 3">
    <name type="scientific">Rhodopseudomonas palustris</name>
    <dbReference type="NCBI Taxonomy" id="1076"/>
    <lineage>
        <taxon>Bacteria</taxon>
        <taxon>Pseudomonadati</taxon>
        <taxon>Pseudomonadota</taxon>
        <taxon>Alphaproteobacteria</taxon>
        <taxon>Hyphomicrobiales</taxon>
        <taxon>Nitrobacteraceae</taxon>
        <taxon>Rhodopseudomonas</taxon>
    </lineage>
</organism>
<comment type="caution">
    <text evidence="2">The sequence shown here is derived from an EMBL/GenBank/DDBJ whole genome shotgun (WGS) entry which is preliminary data.</text>
</comment>
<dbReference type="PATRIC" id="fig|1076.23.peg.248"/>
<evidence type="ECO:0000313" key="2">
    <source>
        <dbReference type="EMBL" id="KIZ47125.1"/>
    </source>
</evidence>
<gene>
    <name evidence="2" type="ORF">OO17_05625</name>
</gene>
<feature type="region of interest" description="Disordered" evidence="1">
    <location>
        <begin position="1"/>
        <end position="57"/>
    </location>
</feature>
<dbReference type="Proteomes" id="UP000032515">
    <property type="component" value="Unassembled WGS sequence"/>
</dbReference>
<sequence>MRRTKFNQPIDGTRGGPALGRDRPGSATNCKEASPRGPAQREPSKRPKSPAKTGQAACRRDYLGGGRRSVLGNACGLADGAAARRLPLLRAVAGVDAATPAVCKASGKTS</sequence>
<reference evidence="2 3" key="1">
    <citation type="submission" date="2014-11" db="EMBL/GenBank/DDBJ databases">
        <title>Genomics and ecophysiology of heterotrophic nitrogen fixing bacteria isolated from estuarine surface water.</title>
        <authorList>
            <person name="Bentzon-Tilia M."/>
            <person name="Severin I."/>
            <person name="Hansen L.H."/>
            <person name="Riemann L."/>
        </authorList>
    </citation>
    <scope>NUCLEOTIDE SEQUENCE [LARGE SCALE GENOMIC DNA]</scope>
    <source>
        <strain evidence="2 3">BAL398</strain>
    </source>
</reference>
<evidence type="ECO:0000313" key="3">
    <source>
        <dbReference type="Proteomes" id="UP000032515"/>
    </source>
</evidence>
<name>A0A0D7F2V1_RHOPL</name>
<dbReference type="EMBL" id="JXXE01000106">
    <property type="protein sequence ID" value="KIZ47125.1"/>
    <property type="molecule type" value="Genomic_DNA"/>
</dbReference>
<proteinExistence type="predicted"/>